<evidence type="ECO:0000256" key="1">
    <source>
        <dbReference type="SAM" id="MobiDB-lite"/>
    </source>
</evidence>
<organism evidence="3 4">
    <name type="scientific">Steinernema carpocapsae</name>
    <name type="common">Entomopathogenic nematode</name>
    <dbReference type="NCBI Taxonomy" id="34508"/>
    <lineage>
        <taxon>Eukaryota</taxon>
        <taxon>Metazoa</taxon>
        <taxon>Ecdysozoa</taxon>
        <taxon>Nematoda</taxon>
        <taxon>Chromadorea</taxon>
        <taxon>Rhabditida</taxon>
        <taxon>Tylenchina</taxon>
        <taxon>Panagrolaimomorpha</taxon>
        <taxon>Strongyloidoidea</taxon>
        <taxon>Steinernematidae</taxon>
        <taxon>Steinernema</taxon>
    </lineage>
</organism>
<reference evidence="3 4" key="2">
    <citation type="journal article" date="2019" name="G3 (Bethesda)">
        <title>Hybrid Assembly of the Genome of the Entomopathogenic Nematode Steinernema carpocapsae Identifies the X-Chromosome.</title>
        <authorList>
            <person name="Serra L."/>
            <person name="Macchietto M."/>
            <person name="Macias-Munoz A."/>
            <person name="McGill C.J."/>
            <person name="Rodriguez I.M."/>
            <person name="Rodriguez B."/>
            <person name="Murad R."/>
            <person name="Mortazavi A."/>
        </authorList>
    </citation>
    <scope>NUCLEOTIDE SEQUENCE [LARGE SCALE GENOMIC DNA]</scope>
    <source>
        <strain evidence="3 4">ALL</strain>
    </source>
</reference>
<keyword evidence="2" id="KW-0472">Membrane</keyword>
<feature type="compositionally biased region" description="Basic and acidic residues" evidence="1">
    <location>
        <begin position="1"/>
        <end position="10"/>
    </location>
</feature>
<dbReference type="EMBL" id="AZBU02000007">
    <property type="protein sequence ID" value="TKR69179.1"/>
    <property type="molecule type" value="Genomic_DNA"/>
</dbReference>
<dbReference type="AlphaFoldDB" id="A0A4U5MIH8"/>
<keyword evidence="4" id="KW-1185">Reference proteome</keyword>
<evidence type="ECO:0000313" key="3">
    <source>
        <dbReference type="EMBL" id="TKR69179.1"/>
    </source>
</evidence>
<sequence length="93" mass="10486">MFRAAKEHRASKARTSTLHSTSSTASCSARTFHHHREPAIIDSLTLSLVAYITWLTPLLAARSHVLFVMKFKEAHGLLRILKDWGLIAHKIIL</sequence>
<proteinExistence type="predicted"/>
<protein>
    <submittedName>
        <fullName evidence="3">Uncharacterized protein</fullName>
    </submittedName>
</protein>
<gene>
    <name evidence="3" type="ORF">L596_021366</name>
</gene>
<comment type="caution">
    <text evidence="3">The sequence shown here is derived from an EMBL/GenBank/DDBJ whole genome shotgun (WGS) entry which is preliminary data.</text>
</comment>
<dbReference type="Proteomes" id="UP000298663">
    <property type="component" value="Unassembled WGS sequence"/>
</dbReference>
<evidence type="ECO:0000256" key="2">
    <source>
        <dbReference type="SAM" id="Phobius"/>
    </source>
</evidence>
<feature type="compositionally biased region" description="Low complexity" evidence="1">
    <location>
        <begin position="13"/>
        <end position="22"/>
    </location>
</feature>
<reference evidence="3 4" key="1">
    <citation type="journal article" date="2015" name="Genome Biol.">
        <title>Comparative genomics of Steinernema reveals deeply conserved gene regulatory networks.</title>
        <authorList>
            <person name="Dillman A.R."/>
            <person name="Macchietto M."/>
            <person name="Porter C.F."/>
            <person name="Rogers A."/>
            <person name="Williams B."/>
            <person name="Antoshechkin I."/>
            <person name="Lee M.M."/>
            <person name="Goodwin Z."/>
            <person name="Lu X."/>
            <person name="Lewis E.E."/>
            <person name="Goodrich-Blair H."/>
            <person name="Stock S.P."/>
            <person name="Adams B.J."/>
            <person name="Sternberg P.W."/>
            <person name="Mortazavi A."/>
        </authorList>
    </citation>
    <scope>NUCLEOTIDE SEQUENCE [LARGE SCALE GENOMIC DNA]</scope>
    <source>
        <strain evidence="3 4">ALL</strain>
    </source>
</reference>
<dbReference type="PROSITE" id="PS51257">
    <property type="entry name" value="PROKAR_LIPOPROTEIN"/>
    <property type="match status" value="1"/>
</dbReference>
<feature type="transmembrane region" description="Helical" evidence="2">
    <location>
        <begin position="48"/>
        <end position="69"/>
    </location>
</feature>
<keyword evidence="2" id="KW-1133">Transmembrane helix</keyword>
<evidence type="ECO:0000313" key="4">
    <source>
        <dbReference type="Proteomes" id="UP000298663"/>
    </source>
</evidence>
<accession>A0A4U5MIH8</accession>
<feature type="region of interest" description="Disordered" evidence="1">
    <location>
        <begin position="1"/>
        <end position="22"/>
    </location>
</feature>
<name>A0A4U5MIH8_STECR</name>
<keyword evidence="2" id="KW-0812">Transmembrane</keyword>